<comment type="caution">
    <text evidence="13">The sequence shown here is derived from an EMBL/GenBank/DDBJ whole genome shotgun (WGS) entry which is preliminary data.</text>
</comment>
<feature type="domain" description="Proteasome activator Blm10 middle HEAT repeats region" evidence="11">
    <location>
        <begin position="317"/>
        <end position="801"/>
    </location>
</feature>
<dbReference type="GO" id="GO:0006281">
    <property type="term" value="P:DNA repair"/>
    <property type="evidence" value="ECO:0007669"/>
    <property type="project" value="UniProtKB-KW"/>
</dbReference>
<keyword evidence="9" id="KW-0175">Coiled coil</keyword>
<sequence length="1826" mass="210739">MDQDDPKERFQLLGFRPQKETAYNKLLPYVDELDEESNKLFTDIKTNLVKSVLAREMRPGCMVWTSRLNKYIKIYGLKFSKEDHVALVKLYYELVTIPGLEPTRINKFASTLTFLLKKKLLSPDDLQLDWKPLYDLCVRLIEKSHSGLGMYKYSSSLEMVVEDLICVCRLYFPVEATQEILDEFRPHLYPYDNTQTGNTINYLGLLLPIVTPPEKKHLGYELWLGELMELWRVCPNAKVWENHLTCLLARLANYNHGRINWDPYIPIMFDRFKRAFHLPVSYQRRQLMRPFKIDATSMVNWIVCTLGGPSDVAFSHLEKFMQSLESYYHPANFGKWTPKIRELLRKLALYFVQRVHCERFKKITWDFKISPEFKLTDADIERFVNIMKPCLEQAMFSGLGTQEVAFAMQYLAALRPDLIVPVVLEKLYTSMDSLTEPHKLLSSMICTMSVARFMADGAKNNYPEGPTHIFPLLTSFLPGIDPNDIRKCLMTFNLISHFSNLAPLVNSSEANNYYDDLTEEEHIICEASAGLEDFVLQFFDRICAWVESNSLDFVRLEHSDNDNKSILESVSETALFSVINALLYQCSPEIFTAALRKVHSFATNRILELKVSGKLVAILCACFAKTNPKETLKLFVPDLCDTIERLLGDDEDISKEEQLNDELLYNLLLLSEILDGHSELVHYMDRITKILDHTLHVACTQGSRLSAHVLNIVMTSLSFTQPIEYRSCNKPFDQHVKDFLTVRQWGQPGDLNNLNISWYVPGKAEIDCIQHLLNKYLIPELEVLNKYARGEIALERKELRSRLRIVSAILACQSVLPTWDEPAIQLIDSVLEAWAFELTIGAPHSVTMPDGGNVRKVIADTIHNVQKKILELDEGDTKSIYNIVYIYDILVFNKFRGRDFKSHWKTFHMVKRVLEDKLHQNKSHLRCSLIDRIMLQHEFRNESRTCTFTKTHKQIIEDLFELSVSHYSEVRIAAQKKLFATLSTFLYSYRVVVPHIKDILQLDPAVHHEKFKGCLFVLLGTKKAAVATRHDWNLINEVWPLVIKSKVSEKPSIVSLMEELTEAVNEFPTIGLKFEMPDRCLTAAYSLAENVPKVSLDGFQGVIEKGSQLLEADCERKLILYNQTIDSLLNACIHDNLHWRYYYMSLVFIESLVHPDTNYKPHVIKFFMKALINDSLKVRKIAWKVFLYILVQNKPKYKKITIDPYSFNKEGSGHKSSPGIRSDNEWLLYNSKTLPKTSEEWDKPRYLHRGDLGYYAWPKTLKTFASSNEQPTFAKRLNSLSDEEKEILAFFNEQNLNSLIKFLSMEEKKGKDMFNGFRFVVFKNLFKIFEDHLLDLFVPHLERLSKDSQEQSQRCAAEITAGLIRGAKHWSFDQVERMWATLLPILRNNFANLSVETLGDWSVCFAMALSSRDPNRYHWILEFLMDNPLNEQTSFGSCCRLYILQQALNQQAWRNTELMKRVLEHVKGHLSHPFQNVRDSISMCLTLVFCENTDSTNGRSVSWPKVEEFFAYVMPKLNRLYKMTIDTMSKKESREQMEAATSQIQLLNLSNNDEKDELIRLFKIVCKYVTSGVTRRIYAAVPSHYELLPLVCVLQNNDYDEELSSICLNFLVVIGHSLTPSAYIPAALSAMEQVSSCSFWSARAAIAEFISVLVFHNFSTIIANESWVAQIQKIVLQLLEDEQPEVRVTAATSLSGFLHCHFLPNPEALLSEFKLKSRTKLKRRNLSVSNGNQSINQNIRIIHAAVLGMCSFVSCHPYDVPDYLSDIFLELGKHLNDPQPIPATIHQTLGNFKRTHHDNWDIHKLKFTEDELSVLSDLTVPPSYYA</sequence>
<evidence type="ECO:0000256" key="2">
    <source>
        <dbReference type="ARBA" id="ARBA00004496"/>
    </source>
</evidence>
<reference evidence="13 14" key="1">
    <citation type="journal article" date="2018" name="Elife">
        <title>Firefly genomes illuminate parallel origins of bioluminescence in beetles.</title>
        <authorList>
            <person name="Fallon T.R."/>
            <person name="Lower S.E."/>
            <person name="Chang C.H."/>
            <person name="Bessho-Uehara M."/>
            <person name="Martin G.J."/>
            <person name="Bewick A.J."/>
            <person name="Behringer M."/>
            <person name="Debat H.J."/>
            <person name="Wong I."/>
            <person name="Day J.C."/>
            <person name="Suvorov A."/>
            <person name="Silva C.J."/>
            <person name="Stanger-Hall K.F."/>
            <person name="Hall D.W."/>
            <person name="Schmitz R.J."/>
            <person name="Nelson D.R."/>
            <person name="Lewis S.M."/>
            <person name="Shigenobu S."/>
            <person name="Bybee S.M."/>
            <person name="Larracuente A.M."/>
            <person name="Oba Y."/>
            <person name="Weng J.K."/>
        </authorList>
    </citation>
    <scope>NUCLEOTIDE SEQUENCE [LARGE SCALE GENOMIC DNA]</scope>
    <source>
        <strain evidence="13">1611_PpyrPB1</strain>
        <tissue evidence="13">Whole body</tissue>
    </source>
</reference>
<dbReference type="Gene3D" id="1.25.10.10">
    <property type="entry name" value="Leucine-rich Repeat Variant"/>
    <property type="match status" value="1"/>
</dbReference>
<evidence type="ECO:0000256" key="8">
    <source>
        <dbReference type="ARBA" id="ARBA00023242"/>
    </source>
</evidence>
<evidence type="ECO:0000256" key="9">
    <source>
        <dbReference type="SAM" id="Coils"/>
    </source>
</evidence>
<evidence type="ECO:0000313" key="13">
    <source>
        <dbReference type="EMBL" id="KAB0800558.1"/>
    </source>
</evidence>
<evidence type="ECO:0000313" key="14">
    <source>
        <dbReference type="Proteomes" id="UP000327044"/>
    </source>
</evidence>
<dbReference type="Pfam" id="PF23096">
    <property type="entry name" value="HEAT_PSME4"/>
    <property type="match status" value="1"/>
</dbReference>
<evidence type="ECO:0000259" key="10">
    <source>
        <dbReference type="Pfam" id="PF11919"/>
    </source>
</evidence>
<dbReference type="Proteomes" id="UP000327044">
    <property type="component" value="Unassembled WGS sequence"/>
</dbReference>
<comment type="similarity">
    <text evidence="3">Belongs to the BLM10 family.</text>
</comment>
<feature type="domain" description="Proteasome activator complex subunit 4 C-terminal" evidence="10">
    <location>
        <begin position="1742"/>
        <end position="1826"/>
    </location>
</feature>
<feature type="coiled-coil region" evidence="9">
    <location>
        <begin position="1530"/>
        <end position="1557"/>
    </location>
</feature>
<evidence type="ECO:0000259" key="11">
    <source>
        <dbReference type="Pfam" id="PF16507"/>
    </source>
</evidence>
<dbReference type="InterPro" id="IPR016024">
    <property type="entry name" value="ARM-type_fold"/>
</dbReference>
<dbReference type="PANTHER" id="PTHR32170:SF3">
    <property type="entry name" value="PROTEASOME ACTIVATOR COMPLEX SUBUNIT 4"/>
    <property type="match status" value="1"/>
</dbReference>
<evidence type="ECO:0000256" key="6">
    <source>
        <dbReference type="ARBA" id="ARBA00022763"/>
    </source>
</evidence>
<dbReference type="OrthoDB" id="17907at2759"/>
<proteinExistence type="inferred from homology"/>
<dbReference type="InterPro" id="IPR032430">
    <property type="entry name" value="Blm10_mid"/>
</dbReference>
<organism evidence="13 14">
    <name type="scientific">Photinus pyralis</name>
    <name type="common">Common eastern firefly</name>
    <name type="synonym">Lampyris pyralis</name>
    <dbReference type="NCBI Taxonomy" id="7054"/>
    <lineage>
        <taxon>Eukaryota</taxon>
        <taxon>Metazoa</taxon>
        <taxon>Ecdysozoa</taxon>
        <taxon>Arthropoda</taxon>
        <taxon>Hexapoda</taxon>
        <taxon>Insecta</taxon>
        <taxon>Pterygota</taxon>
        <taxon>Neoptera</taxon>
        <taxon>Endopterygota</taxon>
        <taxon>Coleoptera</taxon>
        <taxon>Polyphaga</taxon>
        <taxon>Elateriformia</taxon>
        <taxon>Elateroidea</taxon>
        <taxon>Lampyridae</taxon>
        <taxon>Lampyrinae</taxon>
        <taxon>Photinus</taxon>
    </lineage>
</organism>
<keyword evidence="14" id="KW-1185">Reference proteome</keyword>
<dbReference type="GO" id="GO:0016607">
    <property type="term" value="C:nuclear speck"/>
    <property type="evidence" value="ECO:0007669"/>
    <property type="project" value="UniProtKB-SubCell"/>
</dbReference>
<dbReference type="GO" id="GO:0005829">
    <property type="term" value="C:cytosol"/>
    <property type="evidence" value="ECO:0007669"/>
    <property type="project" value="TreeGrafter"/>
</dbReference>
<dbReference type="InterPro" id="IPR035309">
    <property type="entry name" value="PSME4"/>
</dbReference>
<evidence type="ECO:0008006" key="15">
    <source>
        <dbReference type="Google" id="ProtNLM"/>
    </source>
</evidence>
<protein>
    <recommendedName>
        <fullName evidence="15">Proteasome activator complex subunit 4 C-terminal domain-containing protein</fullName>
    </recommendedName>
</protein>
<keyword evidence="6" id="KW-0227">DNA damage</keyword>
<keyword evidence="5" id="KW-0677">Repeat</keyword>
<dbReference type="GO" id="GO:0070628">
    <property type="term" value="F:proteasome binding"/>
    <property type="evidence" value="ECO:0007669"/>
    <property type="project" value="InterPro"/>
</dbReference>
<name>A0A5N4ATK7_PHOPY</name>
<gene>
    <name evidence="13" type="ORF">PPYR_06298</name>
</gene>
<dbReference type="GO" id="GO:0016504">
    <property type="term" value="F:peptidase activator activity"/>
    <property type="evidence" value="ECO:0007669"/>
    <property type="project" value="InterPro"/>
</dbReference>
<evidence type="ECO:0000259" key="12">
    <source>
        <dbReference type="Pfam" id="PF23096"/>
    </source>
</evidence>
<evidence type="ECO:0000256" key="7">
    <source>
        <dbReference type="ARBA" id="ARBA00023204"/>
    </source>
</evidence>
<evidence type="ECO:0000256" key="4">
    <source>
        <dbReference type="ARBA" id="ARBA00022490"/>
    </source>
</evidence>
<keyword evidence="7" id="KW-0234">DNA repair</keyword>
<evidence type="ECO:0000256" key="5">
    <source>
        <dbReference type="ARBA" id="ARBA00022737"/>
    </source>
</evidence>
<evidence type="ECO:0000256" key="1">
    <source>
        <dbReference type="ARBA" id="ARBA00004324"/>
    </source>
</evidence>
<evidence type="ECO:0000256" key="3">
    <source>
        <dbReference type="ARBA" id="ARBA00005739"/>
    </source>
</evidence>
<accession>A0A5N4ATK7</accession>
<dbReference type="Pfam" id="PF11919">
    <property type="entry name" value="PSME4_C"/>
    <property type="match status" value="1"/>
</dbReference>
<keyword evidence="4" id="KW-0963">Cytoplasm</keyword>
<dbReference type="Pfam" id="PF16507">
    <property type="entry name" value="HEAT_PSME4_mid"/>
    <property type="match status" value="1"/>
</dbReference>
<dbReference type="InParanoid" id="A0A5N4ATK7"/>
<dbReference type="GO" id="GO:0010499">
    <property type="term" value="P:proteasomal ubiquitin-independent protein catabolic process"/>
    <property type="evidence" value="ECO:0007669"/>
    <property type="project" value="TreeGrafter"/>
</dbReference>
<dbReference type="InterPro" id="IPR055455">
    <property type="entry name" value="HEAT_PSME4"/>
</dbReference>
<dbReference type="InterPro" id="IPR021843">
    <property type="entry name" value="PSME4_C"/>
</dbReference>
<dbReference type="InterPro" id="IPR011989">
    <property type="entry name" value="ARM-like"/>
</dbReference>
<dbReference type="SUPFAM" id="SSF48371">
    <property type="entry name" value="ARM repeat"/>
    <property type="match status" value="1"/>
</dbReference>
<feature type="domain" description="Proteasome activator complex subunit 4-like HEAT repeat-like" evidence="12">
    <location>
        <begin position="1163"/>
        <end position="1445"/>
    </location>
</feature>
<keyword evidence="8" id="KW-0539">Nucleus</keyword>
<dbReference type="EMBL" id="VVIM01000004">
    <property type="protein sequence ID" value="KAB0800558.1"/>
    <property type="molecule type" value="Genomic_DNA"/>
</dbReference>
<comment type="subcellular location">
    <subcellularLocation>
        <location evidence="2">Cytoplasm</location>
    </subcellularLocation>
    <subcellularLocation>
        <location evidence="1">Nucleus speckle</location>
    </subcellularLocation>
</comment>
<dbReference type="PANTHER" id="PTHR32170">
    <property type="entry name" value="PROTEASOME ACTIVATOR COMPLEX SUBUNIT 4"/>
    <property type="match status" value="1"/>
</dbReference>